<evidence type="ECO:0000256" key="1">
    <source>
        <dbReference type="ARBA" id="ARBA00001933"/>
    </source>
</evidence>
<dbReference type="PANTHER" id="PTHR48078">
    <property type="entry name" value="THREONINE DEHYDRATASE, MITOCHONDRIAL-RELATED"/>
    <property type="match status" value="1"/>
</dbReference>
<feature type="domain" description="Tryptophan synthase beta chain-like PALP" evidence="5">
    <location>
        <begin position="2"/>
        <end position="118"/>
    </location>
</feature>
<proteinExistence type="inferred from homology"/>
<dbReference type="GO" id="GO:0009097">
    <property type="term" value="P:isoleucine biosynthetic process"/>
    <property type="evidence" value="ECO:0007669"/>
    <property type="project" value="TreeGrafter"/>
</dbReference>
<comment type="caution">
    <text evidence="6">The sequence shown here is derived from an EMBL/GenBank/DDBJ whole genome shotgun (WGS) entry which is preliminary data.</text>
</comment>
<protein>
    <submittedName>
        <fullName evidence="6">Threonine dehydratase</fullName>
    </submittedName>
</protein>
<keyword evidence="3" id="KW-0663">Pyridoxal phosphate</keyword>
<dbReference type="GO" id="GO:0006565">
    <property type="term" value="P:L-serine catabolic process"/>
    <property type="evidence" value="ECO:0007669"/>
    <property type="project" value="TreeGrafter"/>
</dbReference>
<comment type="similarity">
    <text evidence="2">Belongs to the serine/threonine dehydratase family.</text>
</comment>
<evidence type="ECO:0000259" key="5">
    <source>
        <dbReference type="Pfam" id="PF00291"/>
    </source>
</evidence>
<dbReference type="InterPro" id="IPR050147">
    <property type="entry name" value="Ser/Thr_Dehydratase"/>
</dbReference>
<dbReference type="SUPFAM" id="SSF53686">
    <property type="entry name" value="Tryptophan synthase beta subunit-like PLP-dependent enzymes"/>
    <property type="match status" value="1"/>
</dbReference>
<evidence type="ECO:0000256" key="4">
    <source>
        <dbReference type="ARBA" id="ARBA00023239"/>
    </source>
</evidence>
<keyword evidence="4" id="KW-0456">Lyase</keyword>
<dbReference type="InterPro" id="IPR001926">
    <property type="entry name" value="TrpB-like_PALP"/>
</dbReference>
<gene>
    <name evidence="6" type="ORF">B1A_16781</name>
</gene>
<evidence type="ECO:0000313" key="6">
    <source>
        <dbReference type="EMBL" id="EQD39624.1"/>
    </source>
</evidence>
<dbReference type="GO" id="GO:0006567">
    <property type="term" value="P:L-threonine catabolic process"/>
    <property type="evidence" value="ECO:0007669"/>
    <property type="project" value="TreeGrafter"/>
</dbReference>
<evidence type="ECO:0000256" key="3">
    <source>
        <dbReference type="ARBA" id="ARBA00022898"/>
    </source>
</evidence>
<accession>T1AF39</accession>
<name>T1AF39_9ZZZZ</name>
<dbReference type="FunFam" id="3.40.50.1100:FF:000005">
    <property type="entry name" value="Threonine dehydratase catabolic"/>
    <property type="match status" value="1"/>
</dbReference>
<comment type="cofactor">
    <cofactor evidence="1">
        <name>pyridoxal 5'-phosphate</name>
        <dbReference type="ChEBI" id="CHEBI:597326"/>
    </cofactor>
</comment>
<dbReference type="GO" id="GO:0004794">
    <property type="term" value="F:threonine deaminase activity"/>
    <property type="evidence" value="ECO:0007669"/>
    <property type="project" value="TreeGrafter"/>
</dbReference>
<reference evidence="6" key="1">
    <citation type="submission" date="2013-08" db="EMBL/GenBank/DDBJ databases">
        <authorList>
            <person name="Mendez C."/>
            <person name="Richter M."/>
            <person name="Ferrer M."/>
            <person name="Sanchez J."/>
        </authorList>
    </citation>
    <scope>NUCLEOTIDE SEQUENCE</scope>
</reference>
<organism evidence="6">
    <name type="scientific">mine drainage metagenome</name>
    <dbReference type="NCBI Taxonomy" id="410659"/>
    <lineage>
        <taxon>unclassified sequences</taxon>
        <taxon>metagenomes</taxon>
        <taxon>ecological metagenomes</taxon>
    </lineage>
</organism>
<dbReference type="Pfam" id="PF00291">
    <property type="entry name" value="PALP"/>
    <property type="match status" value="1"/>
</dbReference>
<feature type="non-terminal residue" evidence="6">
    <location>
        <position position="118"/>
    </location>
</feature>
<evidence type="ECO:0000256" key="2">
    <source>
        <dbReference type="ARBA" id="ARBA00010869"/>
    </source>
</evidence>
<reference evidence="6" key="2">
    <citation type="journal article" date="2014" name="ISME J.">
        <title>Microbial stratification in low pH oxic and suboxic macroscopic growths along an acid mine drainage.</title>
        <authorList>
            <person name="Mendez-Garcia C."/>
            <person name="Mesa V."/>
            <person name="Sprenger R.R."/>
            <person name="Richter M."/>
            <person name="Diez M.S."/>
            <person name="Solano J."/>
            <person name="Bargiela R."/>
            <person name="Golyshina O.V."/>
            <person name="Manteca A."/>
            <person name="Ramos J.L."/>
            <person name="Gallego J.R."/>
            <person name="Llorente I."/>
            <person name="Martins Dos Santos V.A."/>
            <person name="Jensen O.N."/>
            <person name="Pelaez A.I."/>
            <person name="Sanchez J."/>
            <person name="Ferrer M."/>
        </authorList>
    </citation>
    <scope>NUCLEOTIDE SEQUENCE</scope>
</reference>
<dbReference type="Gene3D" id="3.40.50.1100">
    <property type="match status" value="1"/>
</dbReference>
<dbReference type="GO" id="GO:0003941">
    <property type="term" value="F:L-serine ammonia-lyase activity"/>
    <property type="evidence" value="ECO:0007669"/>
    <property type="project" value="TreeGrafter"/>
</dbReference>
<dbReference type="EMBL" id="AUZX01012333">
    <property type="protein sequence ID" value="EQD39624.1"/>
    <property type="molecule type" value="Genomic_DNA"/>
</dbReference>
<dbReference type="AlphaFoldDB" id="T1AF39"/>
<sequence length="118" mass="12756">MELYLKLENLQWNGSFKLRGAMNWMAHIPKDTLHRGVVAASAGNHAQGVAYAGRSRGLPVTIVMARSASPLKIAATRSLGATVILEGSNYDEAKQYALALAHQEGRPFVPAFDDAHVI</sequence>
<dbReference type="PANTHER" id="PTHR48078:SF6">
    <property type="entry name" value="L-THREONINE DEHYDRATASE CATABOLIC TDCB"/>
    <property type="match status" value="1"/>
</dbReference>
<dbReference type="InterPro" id="IPR036052">
    <property type="entry name" value="TrpB-like_PALP_sf"/>
</dbReference>